<dbReference type="RefSeq" id="WP_170198260.1">
    <property type="nucleotide sequence ID" value="NZ_BMVO01000048.1"/>
</dbReference>
<organism evidence="2 3">
    <name type="scientific">Streptomyces chryseus</name>
    <dbReference type="NCBI Taxonomy" id="68186"/>
    <lineage>
        <taxon>Bacteria</taxon>
        <taxon>Bacillati</taxon>
        <taxon>Actinomycetota</taxon>
        <taxon>Actinomycetes</taxon>
        <taxon>Kitasatosporales</taxon>
        <taxon>Streptomycetaceae</taxon>
        <taxon>Streptomyces</taxon>
    </lineage>
</organism>
<feature type="region of interest" description="Disordered" evidence="1">
    <location>
        <begin position="38"/>
        <end position="58"/>
    </location>
</feature>
<reference evidence="3" key="1">
    <citation type="journal article" date="2019" name="Int. J. Syst. Evol. Microbiol.">
        <title>The Global Catalogue of Microorganisms (GCM) 10K type strain sequencing project: providing services to taxonomists for standard genome sequencing and annotation.</title>
        <authorList>
            <consortium name="The Broad Institute Genomics Platform"/>
            <consortium name="The Broad Institute Genome Sequencing Center for Infectious Disease"/>
            <person name="Wu L."/>
            <person name="Ma J."/>
        </authorList>
    </citation>
    <scope>NUCLEOTIDE SEQUENCE [LARGE SCALE GENOMIC DNA]</scope>
    <source>
        <strain evidence="3">JCM 4737</strain>
    </source>
</reference>
<sequence length="58" mass="6405">MRGDRVTLTTDIEALGTRHKAGDQGTVEEVHTGGHLTVRMDDGRRNFPAQDEVTTAQR</sequence>
<proteinExistence type="predicted"/>
<evidence type="ECO:0000313" key="2">
    <source>
        <dbReference type="EMBL" id="GHB32947.1"/>
    </source>
</evidence>
<dbReference type="Proteomes" id="UP000599437">
    <property type="component" value="Unassembled WGS sequence"/>
</dbReference>
<name>A0ABQ3EBW9_9ACTN</name>
<dbReference type="EMBL" id="BMVO01000048">
    <property type="protein sequence ID" value="GHB32947.1"/>
    <property type="molecule type" value="Genomic_DNA"/>
</dbReference>
<protein>
    <recommendedName>
        <fullName evidence="4">DUF1918 domain-containing protein</fullName>
    </recommendedName>
</protein>
<evidence type="ECO:0000256" key="1">
    <source>
        <dbReference type="SAM" id="MobiDB-lite"/>
    </source>
</evidence>
<accession>A0ABQ3EBW9</accession>
<comment type="caution">
    <text evidence="2">The sequence shown here is derived from an EMBL/GenBank/DDBJ whole genome shotgun (WGS) entry which is preliminary data.</text>
</comment>
<keyword evidence="3" id="KW-1185">Reference proteome</keyword>
<evidence type="ECO:0000313" key="3">
    <source>
        <dbReference type="Proteomes" id="UP000599437"/>
    </source>
</evidence>
<gene>
    <name evidence="2" type="ORF">GCM10010346_65200</name>
</gene>
<evidence type="ECO:0008006" key="4">
    <source>
        <dbReference type="Google" id="ProtNLM"/>
    </source>
</evidence>